<keyword evidence="2" id="KW-1185">Reference proteome</keyword>
<dbReference type="AlphaFoldDB" id="A0A9P5C6N4"/>
<gene>
    <name evidence="1" type="ORF">E8E12_010440</name>
</gene>
<sequence>MEYDEGWAELERLARATEAADAQLASEYPTEETIQRWQKLLGYSSHEAVQLIGAQRGDVTRERISDDHWDLIRADKEAAGHDRESYEHSLQLKSVFSSQSASVTHPDGGLMLLFRVGGLLSSPEKIQDVAKLEEPPVVQEGWSERGPVKFVIVDEEAKRKLEEWLTQQSVLQS</sequence>
<dbReference type="EMBL" id="SWKV01000002">
    <property type="protein sequence ID" value="KAF3047568.1"/>
    <property type="molecule type" value="Genomic_DNA"/>
</dbReference>
<name>A0A9P5C6N4_9PLEO</name>
<comment type="caution">
    <text evidence="1">The sequence shown here is derived from an EMBL/GenBank/DDBJ whole genome shotgun (WGS) entry which is preliminary data.</text>
</comment>
<organism evidence="1 2">
    <name type="scientific">Didymella heteroderae</name>
    <dbReference type="NCBI Taxonomy" id="1769908"/>
    <lineage>
        <taxon>Eukaryota</taxon>
        <taxon>Fungi</taxon>
        <taxon>Dikarya</taxon>
        <taxon>Ascomycota</taxon>
        <taxon>Pezizomycotina</taxon>
        <taxon>Dothideomycetes</taxon>
        <taxon>Pleosporomycetidae</taxon>
        <taxon>Pleosporales</taxon>
        <taxon>Pleosporineae</taxon>
        <taxon>Didymellaceae</taxon>
        <taxon>Didymella</taxon>
    </lineage>
</organism>
<reference evidence="1" key="1">
    <citation type="submission" date="2019-04" db="EMBL/GenBank/DDBJ databases">
        <title>Sequencing of skin fungus with MAO and IRED activity.</title>
        <authorList>
            <person name="Marsaioli A.J."/>
            <person name="Bonatto J.M.C."/>
            <person name="Reis Junior O."/>
        </authorList>
    </citation>
    <scope>NUCLEOTIDE SEQUENCE</scope>
    <source>
        <strain evidence="1">28M1</strain>
    </source>
</reference>
<accession>A0A9P5C6N4</accession>
<evidence type="ECO:0000313" key="1">
    <source>
        <dbReference type="EMBL" id="KAF3047568.1"/>
    </source>
</evidence>
<protein>
    <submittedName>
        <fullName evidence="1">Uncharacterized protein</fullName>
    </submittedName>
</protein>
<proteinExistence type="predicted"/>
<dbReference type="OrthoDB" id="3262926at2759"/>
<evidence type="ECO:0000313" key="2">
    <source>
        <dbReference type="Proteomes" id="UP000758155"/>
    </source>
</evidence>
<dbReference type="Proteomes" id="UP000758155">
    <property type="component" value="Unassembled WGS sequence"/>
</dbReference>